<proteinExistence type="predicted"/>
<name>A0ABS5QTW0_9LACO</name>
<dbReference type="Proteomes" id="UP000735205">
    <property type="component" value="Unassembled WGS sequence"/>
</dbReference>
<gene>
    <name evidence="1" type="ORF">G6R28_04915</name>
</gene>
<comment type="caution">
    <text evidence="1">The sequence shown here is derived from an EMBL/GenBank/DDBJ whole genome shotgun (WGS) entry which is preliminary data.</text>
</comment>
<organism evidence="1 2">
    <name type="scientific">Fructobacillus papyrifericola</name>
    <dbReference type="NCBI Taxonomy" id="2713172"/>
    <lineage>
        <taxon>Bacteria</taxon>
        <taxon>Bacillati</taxon>
        <taxon>Bacillota</taxon>
        <taxon>Bacilli</taxon>
        <taxon>Lactobacillales</taxon>
        <taxon>Lactobacillaceae</taxon>
        <taxon>Fructobacillus</taxon>
    </lineage>
</organism>
<evidence type="ECO:0000313" key="1">
    <source>
        <dbReference type="EMBL" id="MBS9336570.1"/>
    </source>
</evidence>
<accession>A0ABS5QTW0</accession>
<dbReference type="EMBL" id="JAAMFJ010000002">
    <property type="protein sequence ID" value="MBS9336570.1"/>
    <property type="molecule type" value="Genomic_DNA"/>
</dbReference>
<sequence>MCLSTAVDKSVDKIGIPGINGLNPPFLSFENFQGEVGVKRAKLWISLAKGGNNGPFYRKKRG</sequence>
<keyword evidence="2" id="KW-1185">Reference proteome</keyword>
<evidence type="ECO:0000313" key="2">
    <source>
        <dbReference type="Proteomes" id="UP000735205"/>
    </source>
</evidence>
<reference evidence="1 2" key="1">
    <citation type="submission" date="2020-02" db="EMBL/GenBank/DDBJ databases">
        <title>Fructobacillus sp. isolated from paper mulberry of Taiwan.</title>
        <authorList>
            <person name="Lin S.-T."/>
        </authorList>
    </citation>
    <scope>NUCLEOTIDE SEQUENCE [LARGE SCALE GENOMIC DNA]</scope>
    <source>
        <strain evidence="1 2">M1-21</strain>
    </source>
</reference>
<protein>
    <submittedName>
        <fullName evidence="1">Uncharacterized protein</fullName>
    </submittedName>
</protein>
<dbReference type="RefSeq" id="WP_213793122.1">
    <property type="nucleotide sequence ID" value="NZ_JAAMFJ010000002.1"/>
</dbReference>